<dbReference type="GeneID" id="90766869"/>
<organism evidence="2 3">
    <name type="scientific">Roseitalea porphyridii</name>
    <dbReference type="NCBI Taxonomy" id="1852022"/>
    <lineage>
        <taxon>Bacteria</taxon>
        <taxon>Pseudomonadati</taxon>
        <taxon>Pseudomonadota</taxon>
        <taxon>Alphaproteobacteria</taxon>
        <taxon>Hyphomicrobiales</taxon>
        <taxon>Ahrensiaceae</taxon>
        <taxon>Roseitalea</taxon>
    </lineage>
</organism>
<accession>A0A4P6V0P4</accession>
<reference evidence="2 3" key="1">
    <citation type="journal article" date="2017" name="Int. J. Syst. Evol. Microbiol.">
        <title>Roseitalea porphyridii gen. nov., sp. nov., isolated from a red alga, and reclassification of Hoeflea suaedae Chung et al. 2013 as Pseudohoeflea suaedae gen. nov., comb. nov.</title>
        <authorList>
            <person name="Hyeon J.W."/>
            <person name="Jeong S.E."/>
            <person name="Baek K."/>
            <person name="Jeon C.O."/>
        </authorList>
    </citation>
    <scope>NUCLEOTIDE SEQUENCE [LARGE SCALE GENOMIC DNA]</scope>
    <source>
        <strain evidence="2 3">MA7-20</strain>
    </source>
</reference>
<keyword evidence="3" id="KW-1185">Reference proteome</keyword>
<name>A0A4P6V0P4_9HYPH</name>
<proteinExistence type="predicted"/>
<protein>
    <submittedName>
        <fullName evidence="2">Uncharacterized protein</fullName>
    </submittedName>
</protein>
<dbReference type="RefSeq" id="WP_131615916.1">
    <property type="nucleotide sequence ID" value="NZ_CP036532.1"/>
</dbReference>
<dbReference type="Proteomes" id="UP000293719">
    <property type="component" value="Chromosome"/>
</dbReference>
<feature type="region of interest" description="Disordered" evidence="1">
    <location>
        <begin position="31"/>
        <end position="55"/>
    </location>
</feature>
<evidence type="ECO:0000313" key="2">
    <source>
        <dbReference type="EMBL" id="QBK30214.1"/>
    </source>
</evidence>
<evidence type="ECO:0000256" key="1">
    <source>
        <dbReference type="SAM" id="MobiDB-lite"/>
    </source>
</evidence>
<dbReference type="AlphaFoldDB" id="A0A4P6V0P4"/>
<evidence type="ECO:0000313" key="3">
    <source>
        <dbReference type="Proteomes" id="UP000293719"/>
    </source>
</evidence>
<dbReference type="OrthoDB" id="7270696at2"/>
<dbReference type="KEGG" id="rpod:E0E05_06130"/>
<sequence>MAVPKKYADIDFRPPDAVAAQAEKGLRLRREHGRGGTPVGLARARDLKNRQPVSPQTVRRMDAYFARHAVDKKAKNFGDDADPSAGYVAWLLWGGDPGRDWAQRIKRRMDEADG</sequence>
<dbReference type="EMBL" id="CP036532">
    <property type="protein sequence ID" value="QBK30214.1"/>
    <property type="molecule type" value="Genomic_DNA"/>
</dbReference>
<gene>
    <name evidence="2" type="ORF">E0E05_06130</name>
</gene>